<dbReference type="SUPFAM" id="SSF52058">
    <property type="entry name" value="L domain-like"/>
    <property type="match status" value="2"/>
</dbReference>
<dbReference type="Pfam" id="PF00069">
    <property type="entry name" value="Pkinase"/>
    <property type="match status" value="1"/>
</dbReference>
<dbReference type="GO" id="GO:0005524">
    <property type="term" value="F:ATP binding"/>
    <property type="evidence" value="ECO:0007669"/>
    <property type="project" value="UniProtKB-UniRule"/>
</dbReference>
<keyword evidence="8" id="KW-0732">Signal</keyword>
<evidence type="ECO:0000313" key="23">
    <source>
        <dbReference type="Proteomes" id="UP000541444"/>
    </source>
</evidence>
<keyword evidence="3" id="KW-0723">Serine/threonine-protein kinase</keyword>
<feature type="domain" description="Protein kinase" evidence="21">
    <location>
        <begin position="729"/>
        <end position="1010"/>
    </location>
</feature>
<keyword evidence="10 19" id="KW-0547">Nucleotide-binding</keyword>
<comment type="catalytic activity">
    <reaction evidence="17">
        <text>L-threonyl-[protein] + ATP = O-phospho-L-threonyl-[protein] + ADP + H(+)</text>
        <dbReference type="Rhea" id="RHEA:46608"/>
        <dbReference type="Rhea" id="RHEA-COMP:11060"/>
        <dbReference type="Rhea" id="RHEA-COMP:11605"/>
        <dbReference type="ChEBI" id="CHEBI:15378"/>
        <dbReference type="ChEBI" id="CHEBI:30013"/>
        <dbReference type="ChEBI" id="CHEBI:30616"/>
        <dbReference type="ChEBI" id="CHEBI:61977"/>
        <dbReference type="ChEBI" id="CHEBI:456216"/>
        <dbReference type="EC" id="2.7.11.1"/>
    </reaction>
</comment>
<dbReference type="PANTHER" id="PTHR48005">
    <property type="entry name" value="LEUCINE RICH REPEAT KINASE 2"/>
    <property type="match status" value="1"/>
</dbReference>
<dbReference type="OrthoDB" id="676979at2759"/>
<feature type="binding site" evidence="19">
    <location>
        <position position="758"/>
    </location>
    <ligand>
        <name>ATP</name>
        <dbReference type="ChEBI" id="CHEBI:30616"/>
    </ligand>
</feature>
<dbReference type="SMART" id="SM00369">
    <property type="entry name" value="LRR_TYP"/>
    <property type="match status" value="6"/>
</dbReference>
<keyword evidence="6" id="KW-0808">Transferase</keyword>
<keyword evidence="12 19" id="KW-0067">ATP-binding</keyword>
<dbReference type="AlphaFoldDB" id="A0A7J7LD78"/>
<dbReference type="PROSITE" id="PS00107">
    <property type="entry name" value="PROTEIN_KINASE_ATP"/>
    <property type="match status" value="1"/>
</dbReference>
<evidence type="ECO:0000256" key="12">
    <source>
        <dbReference type="ARBA" id="ARBA00022840"/>
    </source>
</evidence>
<evidence type="ECO:0000256" key="9">
    <source>
        <dbReference type="ARBA" id="ARBA00022737"/>
    </source>
</evidence>
<dbReference type="InterPro" id="IPR032675">
    <property type="entry name" value="LRR_dom_sf"/>
</dbReference>
<keyword evidence="9" id="KW-0677">Repeat</keyword>
<evidence type="ECO:0000256" key="11">
    <source>
        <dbReference type="ARBA" id="ARBA00022777"/>
    </source>
</evidence>
<evidence type="ECO:0000259" key="21">
    <source>
        <dbReference type="PROSITE" id="PS50011"/>
    </source>
</evidence>
<comment type="subcellular location">
    <subcellularLocation>
        <location evidence="1">Membrane</location>
        <topology evidence="1">Single-pass type I membrane protein</topology>
    </subcellularLocation>
</comment>
<dbReference type="Pfam" id="PF00560">
    <property type="entry name" value="LRR_1"/>
    <property type="match status" value="2"/>
</dbReference>
<keyword evidence="13 20" id="KW-1133">Transmembrane helix</keyword>
<gene>
    <name evidence="22" type="ORF">GIB67_013868</name>
</gene>
<evidence type="ECO:0000256" key="8">
    <source>
        <dbReference type="ARBA" id="ARBA00022729"/>
    </source>
</evidence>
<evidence type="ECO:0000256" key="15">
    <source>
        <dbReference type="ARBA" id="ARBA00023170"/>
    </source>
</evidence>
<evidence type="ECO:0000313" key="22">
    <source>
        <dbReference type="EMBL" id="KAF6140575.1"/>
    </source>
</evidence>
<keyword evidence="15" id="KW-0675">Receptor</keyword>
<dbReference type="PANTHER" id="PTHR48005:SF70">
    <property type="entry name" value="MDIS1-INTERACTING RECEPTOR LIKE KINASE 2-LIKE"/>
    <property type="match status" value="1"/>
</dbReference>
<protein>
    <recommendedName>
        <fullName evidence="2">non-specific serine/threonine protein kinase</fullName>
        <ecNumber evidence="2">2.7.11.1</ecNumber>
    </recommendedName>
</protein>
<accession>A0A7J7LD78</accession>
<dbReference type="InterPro" id="IPR000719">
    <property type="entry name" value="Prot_kinase_dom"/>
</dbReference>
<evidence type="ECO:0000256" key="1">
    <source>
        <dbReference type="ARBA" id="ARBA00004479"/>
    </source>
</evidence>
<dbReference type="PROSITE" id="PS50011">
    <property type="entry name" value="PROTEIN_KINASE_DOM"/>
    <property type="match status" value="1"/>
</dbReference>
<dbReference type="EC" id="2.7.11.1" evidence="2"/>
<dbReference type="FunFam" id="3.80.10.10:FF:000453">
    <property type="entry name" value="Leucine-rich receptor-like protein kinase family protein"/>
    <property type="match status" value="1"/>
</dbReference>
<dbReference type="InterPro" id="IPR001611">
    <property type="entry name" value="Leu-rich_rpt"/>
</dbReference>
<dbReference type="EMBL" id="JACGCM010002358">
    <property type="protein sequence ID" value="KAF6140575.1"/>
    <property type="molecule type" value="Genomic_DNA"/>
</dbReference>
<evidence type="ECO:0000256" key="3">
    <source>
        <dbReference type="ARBA" id="ARBA00022527"/>
    </source>
</evidence>
<dbReference type="InterPro" id="IPR055414">
    <property type="entry name" value="LRR_R13L4/SHOC2-like"/>
</dbReference>
<dbReference type="GO" id="GO:0016020">
    <property type="term" value="C:membrane"/>
    <property type="evidence" value="ECO:0007669"/>
    <property type="project" value="UniProtKB-SubCell"/>
</dbReference>
<evidence type="ECO:0000256" key="5">
    <source>
        <dbReference type="ARBA" id="ARBA00022614"/>
    </source>
</evidence>
<keyword evidence="14 20" id="KW-0472">Membrane</keyword>
<keyword evidence="23" id="KW-1185">Reference proteome</keyword>
<dbReference type="PROSITE" id="PS51450">
    <property type="entry name" value="LRR"/>
    <property type="match status" value="1"/>
</dbReference>
<dbReference type="Pfam" id="PF23598">
    <property type="entry name" value="LRR_14"/>
    <property type="match status" value="2"/>
</dbReference>
<dbReference type="FunFam" id="3.30.200.20:FF:000309">
    <property type="entry name" value="Leucine-rich repeat receptor protein kinase MSP1"/>
    <property type="match status" value="1"/>
</dbReference>
<keyword evidence="4" id="KW-0597">Phosphoprotein</keyword>
<keyword evidence="11" id="KW-0418">Kinase</keyword>
<evidence type="ECO:0000256" key="16">
    <source>
        <dbReference type="ARBA" id="ARBA00023180"/>
    </source>
</evidence>
<keyword evidence="16" id="KW-0325">Glycoprotein</keyword>
<dbReference type="Gene3D" id="3.80.10.10">
    <property type="entry name" value="Ribonuclease Inhibitor"/>
    <property type="match status" value="4"/>
</dbReference>
<dbReference type="FunFam" id="3.80.10.10:FF:000177">
    <property type="entry name" value="Leucine-rich repeat receptor-like serine/threonine-protein kinase At1g17230"/>
    <property type="match status" value="1"/>
</dbReference>
<dbReference type="InterPro" id="IPR008266">
    <property type="entry name" value="Tyr_kinase_AS"/>
</dbReference>
<keyword evidence="7 20" id="KW-0812">Transmembrane</keyword>
<dbReference type="Proteomes" id="UP000541444">
    <property type="component" value="Unassembled WGS sequence"/>
</dbReference>
<sequence>RRIIVFHETKAMGLFVLNLKLFSYSYLLFLILFCTTTNTYWFGEMEAEALLKWKSSLLNHTQSFLPSWTISNSSFRSSPCSWSGITCDIMGGVVELDVSDLGLQGTLLNFNFSSFPNLTSLDLMYNALFGTIPAYIGNLSRLTYLNLASNHFYGVIPSIMGNLTKLRELYLWNNKLSGSLPPEIGNLKSLDVLDLSTNSFSGSIPTSVSNLTSLTILNLNINRFSGSIPSNIGNLLNLQSLVLSMNLLTGCIPSSLGNLTKVSVLYLWDNQLNCSIPSEIGNMKSLAHLGLYTNNLTGTIPTSLGNLSNLIWLHVLSNKLSGSIPLGIGNLTKLYGLQLAENMFSGHLPQNLCVGGSLVKLSVYDNYFTGPIPKGLRNCYTLVRVRMDGNKFTDNISEALGVYPALDYMDLSDNHLYGELSLNWGGCKNLTSLSISGNNLSGPIPSDFGESSQLRRLDLSLNHLVGNIPKELAKLNLLMYLNLSQNTLSGLLPLEVGSLSELADLDISSNNLSGPIPKIVGSFSKLLSMNLSRNAFNGTIPSQIGNIISLQILLDLSHNNFMGEIPSELGSLRNLQNLNLSHNLLSGLIPSSFKDMTSLVAIDVSYNELEGPLPNSKAFKDSSLIDFQNNKGLCGLFTGLQPCGDSSTITKSIKKMDSKLLTTIIPSVLGTLFLLLALIGTFVVFTQRCQRKKNIDEEAKETNNKNLFRIWDFDGKVVYEDIIEATENFDTKHCVGTGGYGSVFKAELPTGQVVAVKKIHSSQDDEIADTKALINEIQVLADLRHRNIVKLLGFCSHVQHSFLIYEYLERGSLAKILINVEEAAELDWINRINIIKSVASAVAYMHHDCLPSIVHRDISSNNILLDSEYGACVSDFGTARLLKPDSSNWTGLAGTFGYIAPELAYTMEVTEKCDVYSFGVVTLEVITGKHPGQIISNLAYSSPSLSAPIGQNILLKDILDPCLLDPPPHIQEELVSIVKVVFECIRTNSSSRPTMQHVCQELSNCRLPFAEAFEKITLGRLLNLEV</sequence>
<name>A0A7J7LD78_9MAGN</name>
<dbReference type="GO" id="GO:0009791">
    <property type="term" value="P:post-embryonic development"/>
    <property type="evidence" value="ECO:0007669"/>
    <property type="project" value="UniProtKB-ARBA"/>
</dbReference>
<dbReference type="InterPro" id="IPR003591">
    <property type="entry name" value="Leu-rich_rpt_typical-subtyp"/>
</dbReference>
<comment type="caution">
    <text evidence="22">The sequence shown here is derived from an EMBL/GenBank/DDBJ whole genome shotgun (WGS) entry which is preliminary data.</text>
</comment>
<dbReference type="Gene3D" id="3.30.200.20">
    <property type="entry name" value="Phosphorylase Kinase, domain 1"/>
    <property type="match status" value="1"/>
</dbReference>
<evidence type="ECO:0000256" key="18">
    <source>
        <dbReference type="ARBA" id="ARBA00048679"/>
    </source>
</evidence>
<dbReference type="Gene3D" id="1.10.510.10">
    <property type="entry name" value="Transferase(Phosphotransferase) domain 1"/>
    <property type="match status" value="1"/>
</dbReference>
<dbReference type="InterPro" id="IPR051420">
    <property type="entry name" value="Ser_Thr_Kinases_DiverseReg"/>
</dbReference>
<dbReference type="FunFam" id="1.10.510.10:FF:000445">
    <property type="entry name" value="MDIS1-interacting receptor like kinase 2"/>
    <property type="match status" value="1"/>
</dbReference>
<feature type="non-terminal residue" evidence="22">
    <location>
        <position position="1"/>
    </location>
</feature>
<evidence type="ECO:0000256" key="14">
    <source>
        <dbReference type="ARBA" id="ARBA00023136"/>
    </source>
</evidence>
<dbReference type="SUPFAM" id="SSF56112">
    <property type="entry name" value="Protein kinase-like (PK-like)"/>
    <property type="match status" value="1"/>
</dbReference>
<dbReference type="GO" id="GO:0051707">
    <property type="term" value="P:response to other organism"/>
    <property type="evidence" value="ECO:0007669"/>
    <property type="project" value="UniProtKB-ARBA"/>
</dbReference>
<comment type="catalytic activity">
    <reaction evidence="18">
        <text>L-seryl-[protein] + ATP = O-phospho-L-seryl-[protein] + ADP + H(+)</text>
        <dbReference type="Rhea" id="RHEA:17989"/>
        <dbReference type="Rhea" id="RHEA-COMP:9863"/>
        <dbReference type="Rhea" id="RHEA-COMP:11604"/>
        <dbReference type="ChEBI" id="CHEBI:15378"/>
        <dbReference type="ChEBI" id="CHEBI:29999"/>
        <dbReference type="ChEBI" id="CHEBI:30616"/>
        <dbReference type="ChEBI" id="CHEBI:83421"/>
        <dbReference type="ChEBI" id="CHEBI:456216"/>
        <dbReference type="EC" id="2.7.11.1"/>
    </reaction>
</comment>
<evidence type="ECO:0000256" key="7">
    <source>
        <dbReference type="ARBA" id="ARBA00022692"/>
    </source>
</evidence>
<dbReference type="Pfam" id="PF08263">
    <property type="entry name" value="LRRNT_2"/>
    <property type="match status" value="1"/>
</dbReference>
<keyword evidence="5" id="KW-0433">Leucine-rich repeat</keyword>
<dbReference type="InterPro" id="IPR017441">
    <property type="entry name" value="Protein_kinase_ATP_BS"/>
</dbReference>
<evidence type="ECO:0000256" key="20">
    <source>
        <dbReference type="SAM" id="Phobius"/>
    </source>
</evidence>
<feature type="transmembrane region" description="Helical" evidence="20">
    <location>
        <begin position="21"/>
        <end position="42"/>
    </location>
</feature>
<proteinExistence type="predicted"/>
<evidence type="ECO:0000256" key="10">
    <source>
        <dbReference type="ARBA" id="ARBA00022741"/>
    </source>
</evidence>
<feature type="transmembrane region" description="Helical" evidence="20">
    <location>
        <begin position="660"/>
        <end position="685"/>
    </location>
</feature>
<dbReference type="InterPro" id="IPR013210">
    <property type="entry name" value="LRR_N_plant-typ"/>
</dbReference>
<evidence type="ECO:0000256" key="19">
    <source>
        <dbReference type="PROSITE-ProRule" id="PRU10141"/>
    </source>
</evidence>
<reference evidence="22 23" key="1">
    <citation type="journal article" date="2020" name="IScience">
        <title>Genome Sequencing of the Endangered Kingdonia uniflora (Circaeasteraceae, Ranunculales) Reveals Potential Mechanisms of Evolutionary Specialization.</title>
        <authorList>
            <person name="Sun Y."/>
            <person name="Deng T."/>
            <person name="Zhang A."/>
            <person name="Moore M.J."/>
            <person name="Landis J.B."/>
            <person name="Lin N."/>
            <person name="Zhang H."/>
            <person name="Zhang X."/>
            <person name="Huang J."/>
            <person name="Zhang X."/>
            <person name="Sun H."/>
            <person name="Wang H."/>
        </authorList>
    </citation>
    <scope>NUCLEOTIDE SEQUENCE [LARGE SCALE GENOMIC DNA]</scope>
    <source>
        <strain evidence="22">TB1705</strain>
        <tissue evidence="22">Leaf</tissue>
    </source>
</reference>
<dbReference type="FunFam" id="3.80.10.10:FF:000400">
    <property type="entry name" value="Nuclear pore complex protein NUP107"/>
    <property type="match status" value="1"/>
</dbReference>
<dbReference type="GO" id="GO:0006952">
    <property type="term" value="P:defense response"/>
    <property type="evidence" value="ECO:0007669"/>
    <property type="project" value="UniProtKB-ARBA"/>
</dbReference>
<dbReference type="GO" id="GO:0004674">
    <property type="term" value="F:protein serine/threonine kinase activity"/>
    <property type="evidence" value="ECO:0007669"/>
    <property type="project" value="UniProtKB-KW"/>
</dbReference>
<organism evidence="22 23">
    <name type="scientific">Kingdonia uniflora</name>
    <dbReference type="NCBI Taxonomy" id="39325"/>
    <lineage>
        <taxon>Eukaryota</taxon>
        <taxon>Viridiplantae</taxon>
        <taxon>Streptophyta</taxon>
        <taxon>Embryophyta</taxon>
        <taxon>Tracheophyta</taxon>
        <taxon>Spermatophyta</taxon>
        <taxon>Magnoliopsida</taxon>
        <taxon>Ranunculales</taxon>
        <taxon>Circaeasteraceae</taxon>
        <taxon>Kingdonia</taxon>
    </lineage>
</organism>
<dbReference type="InterPro" id="IPR011009">
    <property type="entry name" value="Kinase-like_dom_sf"/>
</dbReference>
<evidence type="ECO:0000256" key="2">
    <source>
        <dbReference type="ARBA" id="ARBA00012513"/>
    </source>
</evidence>
<evidence type="ECO:0000256" key="13">
    <source>
        <dbReference type="ARBA" id="ARBA00022989"/>
    </source>
</evidence>
<evidence type="ECO:0000256" key="4">
    <source>
        <dbReference type="ARBA" id="ARBA00022553"/>
    </source>
</evidence>
<evidence type="ECO:0000256" key="17">
    <source>
        <dbReference type="ARBA" id="ARBA00047899"/>
    </source>
</evidence>
<dbReference type="PROSITE" id="PS00109">
    <property type="entry name" value="PROTEIN_KINASE_TYR"/>
    <property type="match status" value="1"/>
</dbReference>
<evidence type="ECO:0000256" key="6">
    <source>
        <dbReference type="ARBA" id="ARBA00022679"/>
    </source>
</evidence>